<dbReference type="Proteomes" id="UP001155128">
    <property type="component" value="Unassembled WGS sequence"/>
</dbReference>
<evidence type="ECO:0000256" key="1">
    <source>
        <dbReference type="ARBA" id="ARBA00004442"/>
    </source>
</evidence>
<dbReference type="PANTHER" id="PTHR40980">
    <property type="entry name" value="PLUG DOMAIN-CONTAINING PROTEIN"/>
    <property type="match status" value="1"/>
</dbReference>
<keyword evidence="4" id="KW-0798">TonB box</keyword>
<keyword evidence="2 4" id="KW-0472">Membrane</keyword>
<dbReference type="Gene3D" id="2.40.170.20">
    <property type="entry name" value="TonB-dependent receptor, beta-barrel domain"/>
    <property type="match status" value="1"/>
</dbReference>
<feature type="chain" id="PRO_5040845717" evidence="6">
    <location>
        <begin position="21"/>
        <end position="1059"/>
    </location>
</feature>
<comment type="subcellular location">
    <subcellularLocation>
        <location evidence="1 4">Cell outer membrane</location>
    </subcellularLocation>
</comment>
<accession>A0A9X2J3Y9</accession>
<evidence type="ECO:0000313" key="10">
    <source>
        <dbReference type="Proteomes" id="UP001155128"/>
    </source>
</evidence>
<feature type="domain" description="TonB-dependent receptor plug" evidence="8">
    <location>
        <begin position="60"/>
        <end position="170"/>
    </location>
</feature>
<dbReference type="SUPFAM" id="SSF56935">
    <property type="entry name" value="Porins"/>
    <property type="match status" value="1"/>
</dbReference>
<evidence type="ECO:0000256" key="5">
    <source>
        <dbReference type="SAM" id="MobiDB-lite"/>
    </source>
</evidence>
<name>A0A9X2J3Y9_9SPHN</name>
<dbReference type="InterPro" id="IPR000531">
    <property type="entry name" value="Beta-barrel_TonB"/>
</dbReference>
<gene>
    <name evidence="9" type="ORF">NDO55_08210</name>
</gene>
<reference evidence="9" key="1">
    <citation type="submission" date="2022-06" db="EMBL/GenBank/DDBJ databases">
        <title>Sphingomicrobium sedimins sp. nov., a marine bacterium isolated from tidal flat.</title>
        <authorList>
            <person name="Kim C.-H."/>
            <person name="Yoo Y."/>
            <person name="Kim J.-J."/>
        </authorList>
    </citation>
    <scope>NUCLEOTIDE SEQUENCE</scope>
    <source>
        <strain evidence="9">GRR-S6-50</strain>
    </source>
</reference>
<dbReference type="Gene3D" id="2.170.130.10">
    <property type="entry name" value="TonB-dependent receptor, plug domain"/>
    <property type="match status" value="1"/>
</dbReference>
<evidence type="ECO:0000313" key="9">
    <source>
        <dbReference type="EMBL" id="MCM8557801.1"/>
    </source>
</evidence>
<dbReference type="InterPro" id="IPR036942">
    <property type="entry name" value="Beta-barrel_TonB_sf"/>
</dbReference>
<dbReference type="InterPro" id="IPR010104">
    <property type="entry name" value="TonB_rcpt_bac"/>
</dbReference>
<dbReference type="GO" id="GO:0009279">
    <property type="term" value="C:cell outer membrane"/>
    <property type="evidence" value="ECO:0007669"/>
    <property type="project" value="UniProtKB-SubCell"/>
</dbReference>
<dbReference type="EMBL" id="JAMSHT010000001">
    <property type="protein sequence ID" value="MCM8557801.1"/>
    <property type="molecule type" value="Genomic_DNA"/>
</dbReference>
<proteinExistence type="inferred from homology"/>
<dbReference type="RefSeq" id="WP_252114185.1">
    <property type="nucleotide sequence ID" value="NZ_JAMSHT010000001.1"/>
</dbReference>
<protein>
    <submittedName>
        <fullName evidence="9">TonB-dependent receptor</fullName>
    </submittedName>
</protein>
<evidence type="ECO:0000256" key="3">
    <source>
        <dbReference type="ARBA" id="ARBA00023237"/>
    </source>
</evidence>
<feature type="signal peptide" evidence="6">
    <location>
        <begin position="1"/>
        <end position="20"/>
    </location>
</feature>
<organism evidence="9 10">
    <name type="scientific">Sphingomicrobium sediminis</name>
    <dbReference type="NCBI Taxonomy" id="2950949"/>
    <lineage>
        <taxon>Bacteria</taxon>
        <taxon>Pseudomonadati</taxon>
        <taxon>Pseudomonadota</taxon>
        <taxon>Alphaproteobacteria</taxon>
        <taxon>Sphingomonadales</taxon>
        <taxon>Sphingomonadaceae</taxon>
        <taxon>Sphingomicrobium</taxon>
    </lineage>
</organism>
<dbReference type="InterPro" id="IPR037066">
    <property type="entry name" value="Plug_dom_sf"/>
</dbReference>
<evidence type="ECO:0000259" key="8">
    <source>
        <dbReference type="Pfam" id="PF07715"/>
    </source>
</evidence>
<comment type="caution">
    <text evidence="9">The sequence shown here is derived from an EMBL/GenBank/DDBJ whole genome shotgun (WGS) entry which is preliminary data.</text>
</comment>
<dbReference type="Pfam" id="PF07715">
    <property type="entry name" value="Plug"/>
    <property type="match status" value="1"/>
</dbReference>
<feature type="domain" description="TonB-dependent receptor-like beta-barrel" evidence="7">
    <location>
        <begin position="482"/>
        <end position="1022"/>
    </location>
</feature>
<evidence type="ECO:0000259" key="7">
    <source>
        <dbReference type="Pfam" id="PF00593"/>
    </source>
</evidence>
<evidence type="ECO:0000256" key="4">
    <source>
        <dbReference type="RuleBase" id="RU003357"/>
    </source>
</evidence>
<sequence length="1059" mass="115488">MLGTASTLAICMGLATPAFAQDTTPPEDEEEGTDAPVTEEDDTILITGFVQSLNTAQDIKRDADTFVDVISAEDIGALPDRSVAESLQRVPGVNISRFEQRDDPDRFSVEGSGVIIRGLPYVRSELNGRDIFSANGGRALSFNDVSPELLGRVEVYKNQTADMVEGGISGLVNLVTRKPLDNAGLKVAGTIEANYGSLAEEWSPGFSVLASNTWDSDSMGTFGLQVGYAQSELKSRADASQITDPCYRDDTLDGPCFRVAPVTSAGYDPDNASFDDASFPPAGTLITPKGAGVRTTQFERDRRAYSAVGQWESPNGNLVATVEYLRAETEANLSEFAVLAQVNEAINFPTIVDGTNPVIIGNEVVSATLTQLTADDVNNPGVLTPGIPTELLRFQRQDDAMTEDFSVDLDFSLTDRLRGNFEWQYINSDRTEEGIILANRTFADIFYDNRGDTPIVQFLQPGSSGANQNVSDPEGVFYWFHLDNQVRNEGELYSTRADFEYDVDLGPLKQARFGARWAERDRTTRSANFSNWSNLGSTWTTRQGDWSWGSLEPGRFFGAGGGAYVVDFPDQANLYDPFGENFQNGEVPAPVGAAYYYGGADLVTPYVNGDIEADLQAIKDFTRSPEGRPLIYSRAGLVDGTFLDGEISKVGESTLAAYGRLDFEHEFDSGIVLEANAGVRWVETTVQSRGELQLIGPEYIDAEIEGGRGGDGDGVAEVSDALNRCANIATGQTGPGYCELSSARLQEFVNSLTGEIVDDSTDVVYDNWLPSFNAKLDFGNGMLIRGAVSKGISRPDLAAYRTGGFVADNTRTLVQEGTLNDGALFAITTGNRLIRPIESWNYDLSFEYYWDDVGSLTVSAFKKDFSNLLTFGPAPRQFDIGSVQDLDVLVFGTINQGDAGLQGVEVAYQDLFQFLPGILSGFGTQLTYTYVDANDFGSDGDVFPNLPLPGVSEHTVNAVLFYEKGPLSARAAYNWRSEFLQTPRDVIFPFSPIYGEATGQLDASIFYSITDNVKLGVQGVNLLDEVIETSYVLDFDGTRSRRSAFRTDRRFSAILRFDF</sequence>
<evidence type="ECO:0000256" key="2">
    <source>
        <dbReference type="ARBA" id="ARBA00023136"/>
    </source>
</evidence>
<comment type="similarity">
    <text evidence="4">Belongs to the TonB-dependent receptor family.</text>
</comment>
<dbReference type="Pfam" id="PF00593">
    <property type="entry name" value="TonB_dep_Rec_b-barrel"/>
    <property type="match status" value="1"/>
</dbReference>
<dbReference type="PANTHER" id="PTHR40980:SF3">
    <property type="entry name" value="TONB-DEPENDENT RECEPTOR-LIKE BETA-BARREL DOMAIN-CONTAINING PROTEIN"/>
    <property type="match status" value="1"/>
</dbReference>
<evidence type="ECO:0000256" key="6">
    <source>
        <dbReference type="SAM" id="SignalP"/>
    </source>
</evidence>
<dbReference type="InterPro" id="IPR012910">
    <property type="entry name" value="Plug_dom"/>
</dbReference>
<keyword evidence="6" id="KW-0732">Signal</keyword>
<keyword evidence="10" id="KW-1185">Reference proteome</keyword>
<dbReference type="NCBIfam" id="TIGR01782">
    <property type="entry name" value="TonB-Xanth-Caul"/>
    <property type="match status" value="1"/>
</dbReference>
<dbReference type="AlphaFoldDB" id="A0A9X2J3Y9"/>
<keyword evidence="3" id="KW-0998">Cell outer membrane</keyword>
<feature type="region of interest" description="Disordered" evidence="5">
    <location>
        <begin position="18"/>
        <end position="41"/>
    </location>
</feature>
<feature type="compositionally biased region" description="Acidic residues" evidence="5">
    <location>
        <begin position="25"/>
        <end position="41"/>
    </location>
</feature>
<keyword evidence="9" id="KW-0675">Receptor</keyword>